<evidence type="ECO:0000256" key="1">
    <source>
        <dbReference type="ARBA" id="ARBA00023211"/>
    </source>
</evidence>
<dbReference type="InterPro" id="IPR000891">
    <property type="entry name" value="PYR_CT"/>
</dbReference>
<dbReference type="OrthoDB" id="9804858at2"/>
<dbReference type="GO" id="GO:0009098">
    <property type="term" value="P:L-leucine biosynthetic process"/>
    <property type="evidence" value="ECO:0007669"/>
    <property type="project" value="TreeGrafter"/>
</dbReference>
<dbReference type="InterPro" id="IPR013785">
    <property type="entry name" value="Aldolase_TIM"/>
</dbReference>
<name>A0A371P2L6_9BACL</name>
<dbReference type="AlphaFoldDB" id="A0A371P2L6"/>
<dbReference type="PANTHER" id="PTHR10277:SF9">
    <property type="entry name" value="2-ISOPROPYLMALATE SYNTHASE 1, CHLOROPLASTIC-RELATED"/>
    <property type="match status" value="1"/>
</dbReference>
<accession>A0A371P2L6</accession>
<feature type="domain" description="Pyruvate carboxyltransferase" evidence="2">
    <location>
        <begin position="2"/>
        <end position="257"/>
    </location>
</feature>
<dbReference type="Gene3D" id="3.20.20.70">
    <property type="entry name" value="Aldolase class I"/>
    <property type="match status" value="1"/>
</dbReference>
<dbReference type="PROSITE" id="PS50991">
    <property type="entry name" value="PYR_CT"/>
    <property type="match status" value="1"/>
</dbReference>
<gene>
    <name evidence="3" type="ORF">DX130_24100</name>
</gene>
<protein>
    <recommendedName>
        <fullName evidence="2">Pyruvate carboxyltransferase domain-containing protein</fullName>
    </recommendedName>
</protein>
<evidence type="ECO:0000313" key="3">
    <source>
        <dbReference type="EMBL" id="REK69586.1"/>
    </source>
</evidence>
<dbReference type="Pfam" id="PF00682">
    <property type="entry name" value="HMGL-like"/>
    <property type="match status" value="1"/>
</dbReference>
<proteinExistence type="predicted"/>
<dbReference type="SUPFAM" id="SSF51569">
    <property type="entry name" value="Aldolase"/>
    <property type="match status" value="1"/>
</dbReference>
<dbReference type="InterPro" id="IPR050073">
    <property type="entry name" value="2-IPM_HCS-like"/>
</dbReference>
<dbReference type="PANTHER" id="PTHR10277">
    <property type="entry name" value="HOMOCITRATE SYNTHASE-RELATED"/>
    <property type="match status" value="1"/>
</dbReference>
<evidence type="ECO:0000259" key="2">
    <source>
        <dbReference type="PROSITE" id="PS50991"/>
    </source>
</evidence>
<keyword evidence="4" id="KW-1185">Reference proteome</keyword>
<evidence type="ECO:0000313" key="4">
    <source>
        <dbReference type="Proteomes" id="UP000261905"/>
    </source>
</evidence>
<dbReference type="EMBL" id="QUBQ01000007">
    <property type="protein sequence ID" value="REK69586.1"/>
    <property type="molecule type" value="Genomic_DNA"/>
</dbReference>
<organism evidence="3 4">
    <name type="scientific">Paenibacillus paeoniae</name>
    <dbReference type="NCBI Taxonomy" id="2292705"/>
    <lineage>
        <taxon>Bacteria</taxon>
        <taxon>Bacillati</taxon>
        <taxon>Bacillota</taxon>
        <taxon>Bacilli</taxon>
        <taxon>Bacillales</taxon>
        <taxon>Paenibacillaceae</taxon>
        <taxon>Paenibacillus</taxon>
    </lineage>
</organism>
<comment type="caution">
    <text evidence="3">The sequence shown here is derived from an EMBL/GenBank/DDBJ whole genome shotgun (WGS) entry which is preliminary data.</text>
</comment>
<keyword evidence="1" id="KW-0464">Manganese</keyword>
<dbReference type="GO" id="GO:0003852">
    <property type="term" value="F:2-isopropylmalate synthase activity"/>
    <property type="evidence" value="ECO:0007669"/>
    <property type="project" value="TreeGrafter"/>
</dbReference>
<sequence>MTKILDCTLRDGGYYTNWDFDRVLVDRYIETINQLPIDYIEIGYRSPAKKKYMGEYFYTPIETIDRIRMQLNSSIKIAIMFNTKDVASVVELEHLLLDCIGKIDMVRFAVSTTNIHSAVLFAEKVKDLGLEVALNLMYLSQKDSKEIIDEVNYILDHVPNIDFLYLVDSFGACLPSEVRDKFMAIREEHKDLAFGFHGHDNIQLAYANSLEAINADVSIIDSTVTGMGRGAGNLCTEIICSYKAAANDIDIDYTNLVELVEKFNGLKAVYGWGTSLPYMISGFNKLPQGEVMDLISLKRFSTNNIVKIIKNKIHNEMIRSVSSEIQGLSNITLNYDYDFSVLVGGGSSVPLHMDGLKILDEKFKVLFIQSTTKHLNLFLEAGLNNLVCLPGEEVRKIKSNISESKSLNFVISDDAEIDLQLINSNYYRVETSSIDSLLENKVIIKDAPLFMSLKAADILNISDIYLIGFDGYDIETQTTKILRDENQTIIDNYTELNKKLISLTPSNYNVEVRSLYSLIVHGK</sequence>
<dbReference type="Proteomes" id="UP000261905">
    <property type="component" value="Unassembled WGS sequence"/>
</dbReference>
<dbReference type="RefSeq" id="WP_116049727.1">
    <property type="nucleotide sequence ID" value="NZ_QUBQ01000007.1"/>
</dbReference>
<reference evidence="3 4" key="1">
    <citation type="submission" date="2018-08" db="EMBL/GenBank/DDBJ databases">
        <title>Paenibacillus sp. M4BSY-1, whole genome shotgun sequence.</title>
        <authorList>
            <person name="Tuo L."/>
        </authorList>
    </citation>
    <scope>NUCLEOTIDE SEQUENCE [LARGE SCALE GENOMIC DNA]</scope>
    <source>
        <strain evidence="3 4">M4BSY-1</strain>
    </source>
</reference>